<evidence type="ECO:0000313" key="2">
    <source>
        <dbReference type="Proteomes" id="UP001060085"/>
    </source>
</evidence>
<dbReference type="Proteomes" id="UP001060085">
    <property type="component" value="Linkage Group LG03"/>
</dbReference>
<sequence length="302" mass="34950">MGMSKMGVVEVTFEEILNIFRHWRGDGKKIEKCHTSKGIPKLYPRPWRVESKSINFIPREFGFGSMFHYKGMDLDLGVPREFGPIHWFHSTSNCFTKRSCTDTNEHDQSGFYRRDETLYFSIPLFSFGKRKIGPSLLLVLSHANRRLLNRPVYLPEVHKALFDMRPNKAPSPDAFDANSHLSKLVQFHPGRQWVGNIIIIREMIHSTRHKKGKKGWMALKLDLEKVYDRISWPFLDVVLRQQSVGANHWKLFKATRNFSGVSHFKVPLPRDLGTYLGVPILHGHNQDKLGWTAICTEPGEII</sequence>
<organism evidence="1 2">
    <name type="scientific">Catharanthus roseus</name>
    <name type="common">Madagascar periwinkle</name>
    <name type="synonym">Vinca rosea</name>
    <dbReference type="NCBI Taxonomy" id="4058"/>
    <lineage>
        <taxon>Eukaryota</taxon>
        <taxon>Viridiplantae</taxon>
        <taxon>Streptophyta</taxon>
        <taxon>Embryophyta</taxon>
        <taxon>Tracheophyta</taxon>
        <taxon>Spermatophyta</taxon>
        <taxon>Magnoliopsida</taxon>
        <taxon>eudicotyledons</taxon>
        <taxon>Gunneridae</taxon>
        <taxon>Pentapetalae</taxon>
        <taxon>asterids</taxon>
        <taxon>lamiids</taxon>
        <taxon>Gentianales</taxon>
        <taxon>Apocynaceae</taxon>
        <taxon>Rauvolfioideae</taxon>
        <taxon>Vinceae</taxon>
        <taxon>Catharanthinae</taxon>
        <taxon>Catharanthus</taxon>
    </lineage>
</organism>
<keyword evidence="2" id="KW-1185">Reference proteome</keyword>
<comment type="caution">
    <text evidence="1">The sequence shown here is derived from an EMBL/GenBank/DDBJ whole genome shotgun (WGS) entry which is preliminary data.</text>
</comment>
<name>A0ACC0BN33_CATRO</name>
<reference evidence="2" key="1">
    <citation type="journal article" date="2023" name="Nat. Plants">
        <title>Single-cell RNA sequencing provides a high-resolution roadmap for understanding the multicellular compartmentation of specialized metabolism.</title>
        <authorList>
            <person name="Sun S."/>
            <person name="Shen X."/>
            <person name="Li Y."/>
            <person name="Li Y."/>
            <person name="Wang S."/>
            <person name="Li R."/>
            <person name="Zhang H."/>
            <person name="Shen G."/>
            <person name="Guo B."/>
            <person name="Wei J."/>
            <person name="Xu J."/>
            <person name="St-Pierre B."/>
            <person name="Chen S."/>
            <person name="Sun C."/>
        </authorList>
    </citation>
    <scope>NUCLEOTIDE SEQUENCE [LARGE SCALE GENOMIC DNA]</scope>
</reference>
<evidence type="ECO:0000313" key="1">
    <source>
        <dbReference type="EMBL" id="KAI5673989.1"/>
    </source>
</evidence>
<accession>A0ACC0BN33</accession>
<protein>
    <submittedName>
        <fullName evidence="1">Uncharacterized protein</fullName>
    </submittedName>
</protein>
<gene>
    <name evidence="1" type="ORF">M9H77_14353</name>
</gene>
<dbReference type="EMBL" id="CM044703">
    <property type="protein sequence ID" value="KAI5673989.1"/>
    <property type="molecule type" value="Genomic_DNA"/>
</dbReference>
<proteinExistence type="predicted"/>